<evidence type="ECO:0000313" key="3">
    <source>
        <dbReference type="Proteomes" id="UP000469440"/>
    </source>
</evidence>
<dbReference type="EMBL" id="VWXL01000018">
    <property type="protein sequence ID" value="MVB10067.1"/>
    <property type="molecule type" value="Genomic_DNA"/>
</dbReference>
<dbReference type="InterPro" id="IPR007345">
    <property type="entry name" value="Polysacch_pyruvyl_Trfase"/>
</dbReference>
<evidence type="ECO:0000259" key="1">
    <source>
        <dbReference type="Pfam" id="PF04230"/>
    </source>
</evidence>
<dbReference type="PANTHER" id="PTHR36836">
    <property type="entry name" value="COLANIC ACID BIOSYNTHESIS PROTEIN WCAK"/>
    <property type="match status" value="1"/>
</dbReference>
<organism evidence="2 3">
    <name type="scientific">Caproicibacter fermentans</name>
    <dbReference type="NCBI Taxonomy" id="2576756"/>
    <lineage>
        <taxon>Bacteria</taxon>
        <taxon>Bacillati</taxon>
        <taxon>Bacillota</taxon>
        <taxon>Clostridia</taxon>
        <taxon>Eubacteriales</taxon>
        <taxon>Acutalibacteraceae</taxon>
        <taxon>Caproicibacter</taxon>
    </lineage>
</organism>
<sequence length="483" mass="55316">MIYFFRKILGVIFLYDRFMEGFSELDEQIGRVESRLKDLEEDMVGNNADKERFVQLTEDQLDRAAKQTIQIDAIKKQLLDLEVKVEENKSSNDEILKSYPVMPQDLSNYKEDIRSIVWGDAFVVEHAYARYFNFGDHALGLGVRRAFTKYFFEKCRFEIMDIHRTAMTRYEIDALNHRADLLLVGGGGLIHSADNKHWLFNLDNGLIDYLKCPTVFYALGYNQYYGQDSLTGKNDIELNLAALKAKALSFSVRNDTSKEKLAAMGFDFPEVPDPGFFVGCDHPAPDIKGKYVILQLAYDTPKWRGIETETFINNFKKIIQYLIGLDYTVVLAPHTFLDIKITKLVLEAVGNSRVASWDLHEMIKDENTSRGLGYYQHADFVIAMRGHAQICPIGMGVPVISVATHYKNFGLMDKLGMPDSVLTPNDENFVEKMIFLIDSTIKNNAQLRDNLGILTAEMDQKTRKFLKELRGKYESLGMKKFIN</sequence>
<protein>
    <submittedName>
        <fullName evidence="2">Polysaccharide pyruvyl transferase</fullName>
    </submittedName>
</protein>
<dbReference type="Proteomes" id="UP000469440">
    <property type="component" value="Unassembled WGS sequence"/>
</dbReference>
<keyword evidence="2" id="KW-0808">Transferase</keyword>
<dbReference type="AlphaFoldDB" id="A0A6N8HX36"/>
<dbReference type="GO" id="GO:0016740">
    <property type="term" value="F:transferase activity"/>
    <property type="evidence" value="ECO:0007669"/>
    <property type="project" value="UniProtKB-KW"/>
</dbReference>
<evidence type="ECO:0000313" key="2">
    <source>
        <dbReference type="EMBL" id="MVB10067.1"/>
    </source>
</evidence>
<name>A0A6N8HX36_9FIRM</name>
<proteinExistence type="predicted"/>
<comment type="caution">
    <text evidence="2">The sequence shown here is derived from an EMBL/GenBank/DDBJ whole genome shotgun (WGS) entry which is preliminary data.</text>
</comment>
<reference evidence="2 3" key="1">
    <citation type="submission" date="2019-09" db="EMBL/GenBank/DDBJ databases">
        <title>Genome sequence of Clostridium sp. EA1.</title>
        <authorList>
            <person name="Poehlein A."/>
            <person name="Bengelsdorf F.R."/>
            <person name="Daniel R."/>
        </authorList>
    </citation>
    <scope>NUCLEOTIDE SEQUENCE [LARGE SCALE GENOMIC DNA]</scope>
    <source>
        <strain evidence="2 3">EA1</strain>
    </source>
</reference>
<dbReference type="Pfam" id="PF04230">
    <property type="entry name" value="PS_pyruv_trans"/>
    <property type="match status" value="1"/>
</dbReference>
<dbReference type="PANTHER" id="PTHR36836:SF1">
    <property type="entry name" value="COLANIC ACID BIOSYNTHESIS PROTEIN WCAK"/>
    <property type="match status" value="1"/>
</dbReference>
<gene>
    <name evidence="2" type="ORF">CAFE_07400</name>
</gene>
<accession>A0A6N8HX36</accession>
<keyword evidence="3" id="KW-1185">Reference proteome</keyword>
<feature type="domain" description="Polysaccharide pyruvyl transferase" evidence="1">
    <location>
        <begin position="133"/>
        <end position="405"/>
    </location>
</feature>